<evidence type="ECO:0000256" key="4">
    <source>
        <dbReference type="ARBA" id="ARBA00022927"/>
    </source>
</evidence>
<dbReference type="GO" id="GO:0031902">
    <property type="term" value="C:late endosome membrane"/>
    <property type="evidence" value="ECO:0007669"/>
    <property type="project" value="UniProtKB-UniRule"/>
</dbReference>
<sequence>MLVLDKVFLTASARPVLQPGEVERLILDKALLQFQAKGTAGGVAATDRLEGGILILTTHRVIWMSRDAQPVAGGLPLAAVADLEFKASNVISHRKIRLTVRTDGQGRPLAGPEAAPPWGHPAEPTLQLVKLHGVGDLQRFLELTQAALTKQAWRANPPAASSVPSHPVMDASPAPSGELPGGSWMGQGPAEGGGPLGAGAASWGPSAASRAGPEPPPHLLQQLMGMGYGGNRATRALQATGMAGVEEAILWLLEHEDSPHLDDPLPGAAGRAPPAAPRTGPRAGVGVAGILRREEQIAAAADRNMDEAFRDLHGLMTLAQEMVTLAERFRASLAEKGRQAGGNEGEEAGEAAMAAELASLGIASPVTKDVAGAQFHQQLSRQLADFLRPRLERTGGLLPLPDVYCLFNRARGTELVSPDDLLQAVKFFPDLHAGLALRTFSSGVLVIQSSSHSDHQVCERVRSMVKGEDGLGPALSASDVAQALHVPLAIAQEHLLLAENAGVLCRDDGPEGLRFFNNFFLEVASC</sequence>
<evidence type="ECO:0000313" key="11">
    <source>
        <dbReference type="Proteomes" id="UP001485043"/>
    </source>
</evidence>
<dbReference type="GO" id="GO:0032266">
    <property type="term" value="F:phosphatidylinositol-3-phosphate binding"/>
    <property type="evidence" value="ECO:0007669"/>
    <property type="project" value="UniProtKB-UniRule"/>
</dbReference>
<dbReference type="AlphaFoldDB" id="A0AAW1TFN0"/>
<dbReference type="EMBL" id="JALJOV010000077">
    <property type="protein sequence ID" value="KAK9867588.1"/>
    <property type="molecule type" value="Genomic_DNA"/>
</dbReference>
<dbReference type="PROSITE" id="PS50030">
    <property type="entry name" value="UBA"/>
    <property type="match status" value="1"/>
</dbReference>
<dbReference type="SUPFAM" id="SSF50729">
    <property type="entry name" value="PH domain-like"/>
    <property type="match status" value="1"/>
</dbReference>
<comment type="caution">
    <text evidence="10">The sequence shown here is derived from an EMBL/GenBank/DDBJ whole genome shotgun (WGS) entry which is preliminary data.</text>
</comment>
<evidence type="ECO:0000259" key="8">
    <source>
        <dbReference type="PROSITE" id="PS50030"/>
    </source>
</evidence>
<comment type="function">
    <text evidence="6">Component of the ESCRT-II complex (endosomal sorting complex required for transport II), which is required for multivesicular body (MVB) formation and sorting of endosomal cargo proteins into MVBs.</text>
</comment>
<keyword evidence="11" id="KW-1185">Reference proteome</keyword>
<dbReference type="Pfam" id="PF22562">
    <property type="entry name" value="UBA_7"/>
    <property type="match status" value="1"/>
</dbReference>
<keyword evidence="3 6" id="KW-0967">Endosome</keyword>
<proteinExistence type="inferred from homology"/>
<reference evidence="10 11" key="1">
    <citation type="journal article" date="2024" name="Nat. Commun.">
        <title>Phylogenomics reveals the evolutionary origins of lichenization in chlorophyte algae.</title>
        <authorList>
            <person name="Puginier C."/>
            <person name="Libourel C."/>
            <person name="Otte J."/>
            <person name="Skaloud P."/>
            <person name="Haon M."/>
            <person name="Grisel S."/>
            <person name="Petersen M."/>
            <person name="Berrin J.G."/>
            <person name="Delaux P.M."/>
            <person name="Dal Grande F."/>
            <person name="Keller J."/>
        </authorList>
    </citation>
    <scope>NUCLEOTIDE SEQUENCE [LARGE SCALE GENOMIC DNA]</scope>
    <source>
        <strain evidence="10 11">SAG 2523</strain>
    </source>
</reference>
<dbReference type="InterPro" id="IPR009060">
    <property type="entry name" value="UBA-like_sf"/>
</dbReference>
<dbReference type="GO" id="GO:0043130">
    <property type="term" value="F:ubiquitin binding"/>
    <property type="evidence" value="ECO:0007669"/>
    <property type="project" value="UniProtKB-UniRule"/>
</dbReference>
<feature type="compositionally biased region" description="Low complexity" evidence="7">
    <location>
        <begin position="198"/>
        <end position="212"/>
    </location>
</feature>
<evidence type="ECO:0000259" key="9">
    <source>
        <dbReference type="PROSITE" id="PS51495"/>
    </source>
</evidence>
<dbReference type="FunFam" id="1.10.10.10:FF:000165">
    <property type="entry name" value="Vacuolar protein sorting protein (Vps36)"/>
    <property type="match status" value="1"/>
</dbReference>
<accession>A0AAW1TFN0</accession>
<evidence type="ECO:0000313" key="10">
    <source>
        <dbReference type="EMBL" id="KAK9867588.1"/>
    </source>
</evidence>
<dbReference type="InterPro" id="IPR015940">
    <property type="entry name" value="UBA"/>
</dbReference>
<keyword evidence="6" id="KW-0963">Cytoplasm</keyword>
<dbReference type="InterPro" id="IPR036390">
    <property type="entry name" value="WH_DNA-bd_sf"/>
</dbReference>
<evidence type="ECO:0000256" key="1">
    <source>
        <dbReference type="ARBA" id="ARBA00009697"/>
    </source>
</evidence>
<comment type="similarity">
    <text evidence="1 6">Belongs to the VPS36 family.</text>
</comment>
<dbReference type="InterPro" id="IPR037855">
    <property type="entry name" value="Vps36"/>
</dbReference>
<dbReference type="Proteomes" id="UP001485043">
    <property type="component" value="Unassembled WGS sequence"/>
</dbReference>
<evidence type="ECO:0000256" key="5">
    <source>
        <dbReference type="ARBA" id="ARBA00023054"/>
    </source>
</evidence>
<evidence type="ECO:0000256" key="6">
    <source>
        <dbReference type="RuleBase" id="RU367095"/>
    </source>
</evidence>
<organism evidence="10 11">
    <name type="scientific">Apatococcus fuscideae</name>
    <dbReference type="NCBI Taxonomy" id="2026836"/>
    <lineage>
        <taxon>Eukaryota</taxon>
        <taxon>Viridiplantae</taxon>
        <taxon>Chlorophyta</taxon>
        <taxon>core chlorophytes</taxon>
        <taxon>Trebouxiophyceae</taxon>
        <taxon>Chlorellales</taxon>
        <taxon>Chlorellaceae</taxon>
        <taxon>Apatococcus</taxon>
    </lineage>
</organism>
<dbReference type="InterPro" id="IPR040608">
    <property type="entry name" value="Snf8/Vps36"/>
</dbReference>
<dbReference type="GO" id="GO:0043328">
    <property type="term" value="P:protein transport to vacuole involved in ubiquitin-dependent protein catabolic process via the multivesicular body sorting pathway"/>
    <property type="evidence" value="ECO:0007669"/>
    <property type="project" value="UniProtKB-UniRule"/>
</dbReference>
<gene>
    <name evidence="10" type="ORF">WJX84_011841</name>
</gene>
<dbReference type="InterPro" id="IPR011993">
    <property type="entry name" value="PH-like_dom_sf"/>
</dbReference>
<feature type="domain" description="GLUE N-terminal" evidence="9">
    <location>
        <begin position="7"/>
        <end position="160"/>
    </location>
</feature>
<protein>
    <recommendedName>
        <fullName evidence="6">Vacuolar protein-sorting-associated protein 36</fullName>
    </recommendedName>
    <alternativeName>
        <fullName evidence="6">ESCRT-II complex subunit VPS36</fullName>
    </alternativeName>
</protein>
<dbReference type="Gene3D" id="6.10.140.260">
    <property type="match status" value="1"/>
</dbReference>
<feature type="compositionally biased region" description="Gly residues" evidence="7">
    <location>
        <begin position="179"/>
        <end position="197"/>
    </location>
</feature>
<dbReference type="PANTHER" id="PTHR13128:SF12">
    <property type="entry name" value="VACUOLAR PROTEIN-SORTING-ASSOCIATED PROTEIN 36"/>
    <property type="match status" value="1"/>
</dbReference>
<comment type="subcellular location">
    <subcellularLocation>
        <location evidence="6">Cytoplasm</location>
    </subcellularLocation>
    <subcellularLocation>
        <location evidence="6">Endosome</location>
    </subcellularLocation>
</comment>
<keyword evidence="4 6" id="KW-0653">Protein transport</keyword>
<dbReference type="Gene3D" id="1.10.8.10">
    <property type="entry name" value="DNA helicase RuvA subunit, C-terminal domain"/>
    <property type="match status" value="1"/>
</dbReference>
<feature type="domain" description="UBA" evidence="8">
    <location>
        <begin position="214"/>
        <end position="255"/>
    </location>
</feature>
<dbReference type="Gene3D" id="2.30.29.30">
    <property type="entry name" value="Pleckstrin-homology domain (PH domain)/Phosphotyrosine-binding domain (PTB)"/>
    <property type="match status" value="1"/>
</dbReference>
<dbReference type="SMART" id="SM00165">
    <property type="entry name" value="UBA"/>
    <property type="match status" value="1"/>
</dbReference>
<dbReference type="PROSITE" id="PS51495">
    <property type="entry name" value="GLUE"/>
    <property type="match status" value="1"/>
</dbReference>
<dbReference type="PANTHER" id="PTHR13128">
    <property type="entry name" value="VACUOLAR PROTEIN-SORTING-ASSOCIATED PROTEIN 36"/>
    <property type="match status" value="1"/>
</dbReference>
<keyword evidence="2 6" id="KW-0813">Transport</keyword>
<name>A0AAW1TFN0_9CHLO</name>
<feature type="region of interest" description="Disordered" evidence="7">
    <location>
        <begin position="157"/>
        <end position="219"/>
    </location>
</feature>
<evidence type="ECO:0000256" key="3">
    <source>
        <dbReference type="ARBA" id="ARBA00022753"/>
    </source>
</evidence>
<dbReference type="Gene3D" id="1.10.10.10">
    <property type="entry name" value="Winged helix-like DNA-binding domain superfamily/Winged helix DNA-binding domain"/>
    <property type="match status" value="2"/>
</dbReference>
<keyword evidence="5" id="KW-0175">Coiled coil</keyword>
<dbReference type="SUPFAM" id="SSF46934">
    <property type="entry name" value="UBA-like"/>
    <property type="match status" value="1"/>
</dbReference>
<dbReference type="SUPFAM" id="SSF46785">
    <property type="entry name" value="Winged helix' DNA-binding domain"/>
    <property type="match status" value="1"/>
</dbReference>
<dbReference type="InterPro" id="IPR036388">
    <property type="entry name" value="WH-like_DNA-bd_sf"/>
</dbReference>
<dbReference type="GO" id="GO:0000814">
    <property type="term" value="C:ESCRT II complex"/>
    <property type="evidence" value="ECO:0007669"/>
    <property type="project" value="UniProtKB-UniRule"/>
</dbReference>
<comment type="subunit">
    <text evidence="6">Component of the endosomal sorting complex required for transport II (ESCRT-II).</text>
</comment>
<evidence type="ECO:0000256" key="7">
    <source>
        <dbReference type="SAM" id="MobiDB-lite"/>
    </source>
</evidence>
<evidence type="ECO:0000256" key="2">
    <source>
        <dbReference type="ARBA" id="ARBA00022448"/>
    </source>
</evidence>
<dbReference type="InterPro" id="IPR021648">
    <property type="entry name" value="GLUE_dom"/>
</dbReference>
<dbReference type="Pfam" id="PF04157">
    <property type="entry name" value="EAP30"/>
    <property type="match status" value="1"/>
</dbReference>